<comment type="caution">
    <text evidence="4">The sequence shown here is derived from an EMBL/GenBank/DDBJ whole genome shotgun (WGS) entry which is preliminary data.</text>
</comment>
<evidence type="ECO:0000256" key="3">
    <source>
        <dbReference type="ARBA" id="ARBA00022801"/>
    </source>
</evidence>
<dbReference type="InterPro" id="IPR036034">
    <property type="entry name" value="PDZ_sf"/>
</dbReference>
<dbReference type="PRINTS" id="PR00834">
    <property type="entry name" value="PROTEASES2C"/>
</dbReference>
<organism evidence="4 5">
    <name type="scientific">Halorussus caseinilyticus</name>
    <dbReference type="NCBI Taxonomy" id="3034025"/>
    <lineage>
        <taxon>Archaea</taxon>
        <taxon>Methanobacteriati</taxon>
        <taxon>Methanobacteriota</taxon>
        <taxon>Stenosarchaea group</taxon>
        <taxon>Halobacteria</taxon>
        <taxon>Halobacteriales</taxon>
        <taxon>Haladaptataceae</taxon>
        <taxon>Halorussus</taxon>
    </lineage>
</organism>
<proteinExistence type="inferred from homology"/>
<evidence type="ECO:0000313" key="5">
    <source>
        <dbReference type="Proteomes" id="UP001596407"/>
    </source>
</evidence>
<dbReference type="Pfam" id="PF13365">
    <property type="entry name" value="Trypsin_2"/>
    <property type="match status" value="1"/>
</dbReference>
<gene>
    <name evidence="4" type="ORF">ACFQJ6_18085</name>
</gene>
<dbReference type="InterPro" id="IPR001940">
    <property type="entry name" value="Peptidase_S1C"/>
</dbReference>
<dbReference type="AlphaFoldDB" id="A0ABD5WPR3"/>
<dbReference type="InterPro" id="IPR009003">
    <property type="entry name" value="Peptidase_S1_PA"/>
</dbReference>
<protein>
    <submittedName>
        <fullName evidence="4">S1C family serine protease</fullName>
        <ecNumber evidence="4">3.4.21.-</ecNumber>
    </submittedName>
</protein>
<dbReference type="InterPro" id="IPR051201">
    <property type="entry name" value="Chloro_Bact_Ser_Proteases"/>
</dbReference>
<evidence type="ECO:0000256" key="1">
    <source>
        <dbReference type="ARBA" id="ARBA00010541"/>
    </source>
</evidence>
<keyword evidence="5" id="KW-1185">Reference proteome</keyword>
<evidence type="ECO:0000256" key="2">
    <source>
        <dbReference type="ARBA" id="ARBA00022670"/>
    </source>
</evidence>
<dbReference type="PANTHER" id="PTHR43343">
    <property type="entry name" value="PEPTIDASE S12"/>
    <property type="match status" value="1"/>
</dbReference>
<sequence>MRRQTRLLVGVLVLALLGTGPVGAVQAGPTKPVESGEPSAETPAAMQDACDYESLYDETIRSVVTVQVLTANGQGLGSGFVYDDEGHVVTNQHVVANASTVEIQFNRGEWRTAEVVGRDAYSDLAVLDVNDTPDYADPLNLEPVVPDPGQPVAAFGSPLGLSGTITNGIVSGTNRSLPAGGPQGPQFAIPNSIQTTAAINPGNSGGPLVDCEGRVVAVNTATLSGSENTGFAVPASQVERVVPSLIANGSFAHSFLGITSVDVSPIVADANGLNVTRGVLVRQVVPDSPADGVLRGDRGTERVRGIEVPVGGDVILAIDGENVSSGEDLSATSPGPDPARR</sequence>
<name>A0ABD5WPR3_9EURY</name>
<dbReference type="EMBL" id="JBHSZH010000005">
    <property type="protein sequence ID" value="MFC7081725.1"/>
    <property type="molecule type" value="Genomic_DNA"/>
</dbReference>
<dbReference type="SUPFAM" id="SSF50494">
    <property type="entry name" value="Trypsin-like serine proteases"/>
    <property type="match status" value="1"/>
</dbReference>
<dbReference type="RefSeq" id="WP_382210138.1">
    <property type="nucleotide sequence ID" value="NZ_JBHSZH010000005.1"/>
</dbReference>
<dbReference type="Proteomes" id="UP001596407">
    <property type="component" value="Unassembled WGS sequence"/>
</dbReference>
<dbReference type="EC" id="3.4.21.-" evidence="4"/>
<dbReference type="SUPFAM" id="SSF50156">
    <property type="entry name" value="PDZ domain-like"/>
    <property type="match status" value="1"/>
</dbReference>
<dbReference type="GO" id="GO:0006508">
    <property type="term" value="P:proteolysis"/>
    <property type="evidence" value="ECO:0007669"/>
    <property type="project" value="UniProtKB-KW"/>
</dbReference>
<dbReference type="InterPro" id="IPR043504">
    <property type="entry name" value="Peptidase_S1_PA_chymotrypsin"/>
</dbReference>
<evidence type="ECO:0000313" key="4">
    <source>
        <dbReference type="EMBL" id="MFC7081725.1"/>
    </source>
</evidence>
<keyword evidence="3 4" id="KW-0378">Hydrolase</keyword>
<dbReference type="Gene3D" id="2.40.10.10">
    <property type="entry name" value="Trypsin-like serine proteases"/>
    <property type="match status" value="2"/>
</dbReference>
<dbReference type="PANTHER" id="PTHR43343:SF3">
    <property type="entry name" value="PROTEASE DO-LIKE 8, CHLOROPLASTIC"/>
    <property type="match status" value="1"/>
</dbReference>
<dbReference type="GO" id="GO:0008233">
    <property type="term" value="F:peptidase activity"/>
    <property type="evidence" value="ECO:0007669"/>
    <property type="project" value="UniProtKB-KW"/>
</dbReference>
<accession>A0ABD5WPR3</accession>
<comment type="similarity">
    <text evidence="1">Belongs to the peptidase S1C family.</text>
</comment>
<keyword evidence="2 4" id="KW-0645">Protease</keyword>
<reference evidence="4 5" key="1">
    <citation type="journal article" date="2019" name="Int. J. Syst. Evol. Microbiol.">
        <title>The Global Catalogue of Microorganisms (GCM) 10K type strain sequencing project: providing services to taxonomists for standard genome sequencing and annotation.</title>
        <authorList>
            <consortium name="The Broad Institute Genomics Platform"/>
            <consortium name="The Broad Institute Genome Sequencing Center for Infectious Disease"/>
            <person name="Wu L."/>
            <person name="Ma J."/>
        </authorList>
    </citation>
    <scope>NUCLEOTIDE SEQUENCE [LARGE SCALE GENOMIC DNA]</scope>
    <source>
        <strain evidence="4 5">DT72</strain>
    </source>
</reference>
<dbReference type="Gene3D" id="2.30.42.10">
    <property type="match status" value="1"/>
</dbReference>